<sequence length="1017" mass="105678">MRRADGRYGLDHGFGRLGWLGRRRRHGRRGPRHGWIGRHARQRRVGPRDGRRRLLLLCGRRFSVAGWLARAPRFALGFRSPPSFGAQRGGCVMTFSSKLGWLVAAAGLTLAAGSAGCTTQAFCFSDCDSGSATGTSTSSGTGGAGGEGGCLFGCGGNGGTAGEGGSGGGTCVPSDSGVEECNGKDDDCNGTVDDVSDWSTPEACGTCANNCYQILLNTDPDTIGCTPSADPGKTPGTCTGQCAPDYYDLDPSSPGCEYYCVAGGADDSLCNNKDDDCDGLKDEDVDLCTSTTDCGKCGRTCVVLHGTPVCESSTEPGQACNDSNTQCKIQSCEPGFWDLDGSYATGCEYQCNITNGGVEICGDSLDNDCDGKIDDADDLSGDAQLGVDCYGDPNGECATPAHLGKTICQGHKIVCAGPNVLVENQNPELCNSLDDDCDGIVDESPTDAGKSCGISNIFPCAYGTQQCQNGALVCVGNIDPKPEMCDGEDNDCDGQIDRTNGSPPADSVGACNVPLNPPAGSTTPCKAGMKACVGGAIVCQNSVTPAPGVQDGCNIDANCDGALTNQPDKQTDVNNCGACGNSCYTGAVHSTWACTSGACQFKGCEPGYYDLNNDQKCEYDCDFISAQETCNGLDDDCDGLIDENVIAPSPSQVCGVSPSATKAECTTGVTVACLMGAWKCTFPATVCTGQAPNYCTGTAEICDGLDNDCDGVQNENVANWNKPCNSDDALPPPGHGACRMPGTYECDGTMAVKCSATPANCSSLPGGCEEKCDGLDNDCDGIADEPYSNKGSNATFYVKPAVTKIGSQNKWIMQFEASRPNATAVVPGTGNGFWSSAPTGSTIDKTPACSVQNKIPWFNVTPREVEQVCAAAGGTVCATADWQAAARWTPDACLYGYAPLAACKTGFVAGTKFCNLGPSYDFSPDVGDQDGLLVTGSPSLQNCWVDWTGQTNARLYDMTGNLREITKSATNTYPLLGGAFNTQAESGAQSDFTFYTVDQNFQFFDTGFRCCFASNPG</sequence>
<dbReference type="InterPro" id="IPR016187">
    <property type="entry name" value="CTDL_fold"/>
</dbReference>
<protein>
    <recommendedName>
        <fullName evidence="3">Sulfatase-modifying factor enzyme domain-containing protein</fullName>
    </recommendedName>
</protein>
<dbReference type="SUPFAM" id="SSF56436">
    <property type="entry name" value="C-type lectin-like"/>
    <property type="match status" value="1"/>
</dbReference>
<organism evidence="1 2">
    <name type="scientific">Polyangium fumosum</name>
    <dbReference type="NCBI Taxonomy" id="889272"/>
    <lineage>
        <taxon>Bacteria</taxon>
        <taxon>Pseudomonadati</taxon>
        <taxon>Myxococcota</taxon>
        <taxon>Polyangia</taxon>
        <taxon>Polyangiales</taxon>
        <taxon>Polyangiaceae</taxon>
        <taxon>Polyangium</taxon>
    </lineage>
</organism>
<name>A0A4U1J163_9BACT</name>
<comment type="caution">
    <text evidence="1">The sequence shown here is derived from an EMBL/GenBank/DDBJ whole genome shotgun (WGS) entry which is preliminary data.</text>
</comment>
<dbReference type="InterPro" id="IPR042095">
    <property type="entry name" value="SUMF_sf"/>
</dbReference>
<reference evidence="1 2" key="1">
    <citation type="submission" date="2019-04" db="EMBL/GenBank/DDBJ databases">
        <authorList>
            <person name="Li Y."/>
            <person name="Wang J."/>
        </authorList>
    </citation>
    <scope>NUCLEOTIDE SEQUENCE [LARGE SCALE GENOMIC DNA]</scope>
    <source>
        <strain evidence="1 2">DSM 14668</strain>
    </source>
</reference>
<dbReference type="Pfam" id="PF11617">
    <property type="entry name" value="Cu-binding_MopE"/>
    <property type="match status" value="9"/>
</dbReference>
<evidence type="ECO:0000313" key="1">
    <source>
        <dbReference type="EMBL" id="TKD00800.1"/>
    </source>
</evidence>
<dbReference type="Proteomes" id="UP000309215">
    <property type="component" value="Unassembled WGS sequence"/>
</dbReference>
<proteinExistence type="predicted"/>
<keyword evidence="2" id="KW-1185">Reference proteome</keyword>
<evidence type="ECO:0000313" key="2">
    <source>
        <dbReference type="Proteomes" id="UP000309215"/>
    </source>
</evidence>
<accession>A0A4U1J163</accession>
<evidence type="ECO:0008006" key="3">
    <source>
        <dbReference type="Google" id="ProtNLM"/>
    </source>
</evidence>
<gene>
    <name evidence="1" type="ORF">E8A74_33295</name>
</gene>
<dbReference type="EMBL" id="SSMQ01000044">
    <property type="protein sequence ID" value="TKD00800.1"/>
    <property type="molecule type" value="Genomic_DNA"/>
</dbReference>
<dbReference type="AlphaFoldDB" id="A0A4U1J163"/>
<dbReference type="InterPro" id="IPR021655">
    <property type="entry name" value="Put_metal-bd"/>
</dbReference>
<dbReference type="OrthoDB" id="68195at2"/>
<dbReference type="Gene3D" id="3.90.1580.10">
    <property type="entry name" value="paralog of FGE (formylglycine-generating enzyme)"/>
    <property type="match status" value="1"/>
</dbReference>